<feature type="transmembrane region" description="Helical" evidence="2">
    <location>
        <begin position="160"/>
        <end position="182"/>
    </location>
</feature>
<protein>
    <submittedName>
        <fullName evidence="5">Peptidoglycan/LPS O-acetylase OafA/YrhL, contains acyltransferase and SGNH-hydrolase domains</fullName>
    </submittedName>
</protein>
<keyword evidence="2" id="KW-1133">Transmembrane helix</keyword>
<dbReference type="AlphaFoldDB" id="A0A1H2LYT4"/>
<feature type="transmembrane region" description="Helical" evidence="2">
    <location>
        <begin position="60"/>
        <end position="77"/>
    </location>
</feature>
<organism evidence="5 6">
    <name type="scientific">Jiangella alkaliphila</name>
    <dbReference type="NCBI Taxonomy" id="419479"/>
    <lineage>
        <taxon>Bacteria</taxon>
        <taxon>Bacillati</taxon>
        <taxon>Actinomycetota</taxon>
        <taxon>Actinomycetes</taxon>
        <taxon>Jiangellales</taxon>
        <taxon>Jiangellaceae</taxon>
        <taxon>Jiangella</taxon>
    </lineage>
</organism>
<feature type="domain" description="Acyltransferase 3" evidence="3">
    <location>
        <begin position="31"/>
        <end position="366"/>
    </location>
</feature>
<feature type="transmembrane region" description="Helical" evidence="2">
    <location>
        <begin position="384"/>
        <end position="407"/>
    </location>
</feature>
<dbReference type="PANTHER" id="PTHR23028">
    <property type="entry name" value="ACETYLTRANSFERASE"/>
    <property type="match status" value="1"/>
</dbReference>
<feature type="transmembrane region" description="Helical" evidence="2">
    <location>
        <begin position="345"/>
        <end position="363"/>
    </location>
</feature>
<feature type="transmembrane region" description="Helical" evidence="2">
    <location>
        <begin position="194"/>
        <end position="214"/>
    </location>
</feature>
<dbReference type="Proteomes" id="UP000182977">
    <property type="component" value="Chromosome I"/>
</dbReference>
<evidence type="ECO:0000259" key="3">
    <source>
        <dbReference type="Pfam" id="PF01757"/>
    </source>
</evidence>
<feature type="transmembrane region" description="Helical" evidence="2">
    <location>
        <begin position="98"/>
        <end position="117"/>
    </location>
</feature>
<gene>
    <name evidence="5" type="ORF">SAMN04488563_6857</name>
</gene>
<dbReference type="InterPro" id="IPR002656">
    <property type="entry name" value="Acyl_transf_3_dom"/>
</dbReference>
<feature type="transmembrane region" description="Helical" evidence="2">
    <location>
        <begin position="319"/>
        <end position="339"/>
    </location>
</feature>
<dbReference type="Pfam" id="PF19040">
    <property type="entry name" value="SGNH"/>
    <property type="match status" value="1"/>
</dbReference>
<dbReference type="STRING" id="419479.SAMN04488563_6857"/>
<keyword evidence="6" id="KW-1185">Reference proteome</keyword>
<dbReference type="EMBL" id="LT629791">
    <property type="protein sequence ID" value="SDU86163.1"/>
    <property type="molecule type" value="Genomic_DNA"/>
</dbReference>
<feature type="transmembrane region" description="Helical" evidence="2">
    <location>
        <begin position="248"/>
        <end position="269"/>
    </location>
</feature>
<dbReference type="Pfam" id="PF01757">
    <property type="entry name" value="Acyl_transf_3"/>
    <property type="match status" value="1"/>
</dbReference>
<evidence type="ECO:0000313" key="5">
    <source>
        <dbReference type="EMBL" id="SDU86163.1"/>
    </source>
</evidence>
<keyword evidence="5" id="KW-0378">Hydrolase</keyword>
<feature type="domain" description="SGNH" evidence="4">
    <location>
        <begin position="470"/>
        <end position="693"/>
    </location>
</feature>
<proteinExistence type="predicted"/>
<dbReference type="GO" id="GO:0009103">
    <property type="term" value="P:lipopolysaccharide biosynthetic process"/>
    <property type="evidence" value="ECO:0007669"/>
    <property type="project" value="TreeGrafter"/>
</dbReference>
<dbReference type="InterPro" id="IPR043968">
    <property type="entry name" value="SGNH"/>
</dbReference>
<feature type="transmembrane region" description="Helical" evidence="2">
    <location>
        <begin position="281"/>
        <end position="298"/>
    </location>
</feature>
<keyword evidence="2" id="KW-0812">Transmembrane</keyword>
<dbReference type="GO" id="GO:0016747">
    <property type="term" value="F:acyltransferase activity, transferring groups other than amino-acyl groups"/>
    <property type="evidence" value="ECO:0007669"/>
    <property type="project" value="InterPro"/>
</dbReference>
<keyword evidence="2" id="KW-0472">Membrane</keyword>
<dbReference type="PANTHER" id="PTHR23028:SF53">
    <property type="entry name" value="ACYL_TRANSF_3 DOMAIN-CONTAINING PROTEIN"/>
    <property type="match status" value="1"/>
</dbReference>
<feature type="region of interest" description="Disordered" evidence="1">
    <location>
        <begin position="418"/>
        <end position="439"/>
    </location>
</feature>
<feature type="transmembrane region" description="Helical" evidence="2">
    <location>
        <begin position="220"/>
        <end position="241"/>
    </location>
</feature>
<dbReference type="InterPro" id="IPR050879">
    <property type="entry name" value="Acyltransferase_3"/>
</dbReference>
<name>A0A1H2LYT4_9ACTN</name>
<keyword evidence="5" id="KW-0012">Acyltransferase</keyword>
<evidence type="ECO:0000259" key="4">
    <source>
        <dbReference type="Pfam" id="PF19040"/>
    </source>
</evidence>
<evidence type="ECO:0000256" key="1">
    <source>
        <dbReference type="SAM" id="MobiDB-lite"/>
    </source>
</evidence>
<reference evidence="6" key="1">
    <citation type="submission" date="2016-10" db="EMBL/GenBank/DDBJ databases">
        <authorList>
            <person name="Varghese N."/>
            <person name="Submissions S."/>
        </authorList>
    </citation>
    <scope>NUCLEOTIDE SEQUENCE [LARGE SCALE GENOMIC DNA]</scope>
    <source>
        <strain evidence="6">DSM 45079</strain>
    </source>
</reference>
<dbReference type="GO" id="GO:0016020">
    <property type="term" value="C:membrane"/>
    <property type="evidence" value="ECO:0007669"/>
    <property type="project" value="TreeGrafter"/>
</dbReference>
<sequence length="700" mass="73995">MHHTSTVAPSSRTVTAQGLPLSSSRLRFRGDIQGLRAVAVLSVLGFHAGVPFLAGGYVGVDVFFVISGFLITGLIHREIEQTGRLGLGRFWARRARRLLPATAVVLGAVAAMTIAVLPVTRWASTAWDIGASALYVVNWRLAGQSVDYLANDAPSPVQHFWSLAVEEQFYLVWPVLLVLLAWVRRRRGWRLDAVMLAGIAAIGLPSLAWSLWFTEANPGQAYFVSTTRLWELAAGAALAVVAHRLDRLPGWAAHVLGLAGLVAIGYAAVRFDAATPFPGSAALVPVLGAAAVIVAGGAGRRSASARLLGVAPMRGVGTLSYSLYLWHWPLLVGAAVLWGGDDGTLTTAAGLAVVVFSLVPAWLTYRLVEAPVHHAGVFARRPSWAGVLGVACTAAGVAAALVVALAIPRPVYTGNTDAPGAAALSDDPGSDPDGRPADAVDSMVPDVLAAPDDMAMLDGELCISDIDGTELESCTFGPPDAAVTIAVVGDSKMHQWLPALERVAAERGWRLVTYLKSTCPLTTVDVAYDGEPNEWCAEYNDARLDRLRTDDSIDYVLTSQVAGYAAGDEPEVVRAERMATDLSGVWSGLEAAGRDVVVMLDNPNPQGDVMECVATHPEDLRECAFPRADGVRASGAPPQQEALDGLDGVGAVDLRDFICPGDQCPAVIGETLVYRRGSHLTATYVESLTPRLDEALLAAM</sequence>
<evidence type="ECO:0000313" key="6">
    <source>
        <dbReference type="Proteomes" id="UP000182977"/>
    </source>
</evidence>
<dbReference type="GO" id="GO:0016787">
    <property type="term" value="F:hydrolase activity"/>
    <property type="evidence" value="ECO:0007669"/>
    <property type="project" value="UniProtKB-KW"/>
</dbReference>
<evidence type="ECO:0000256" key="2">
    <source>
        <dbReference type="SAM" id="Phobius"/>
    </source>
</evidence>
<accession>A0A1H2LYT4</accession>
<keyword evidence="5" id="KW-0808">Transferase</keyword>